<keyword evidence="9" id="KW-1185">Reference proteome</keyword>
<evidence type="ECO:0000256" key="5">
    <source>
        <dbReference type="SAM" id="Coils"/>
    </source>
</evidence>
<keyword evidence="1" id="KW-0479">Metal-binding</keyword>
<dbReference type="InterPro" id="IPR018957">
    <property type="entry name" value="Znf_C3HC4_RING-type"/>
</dbReference>
<dbReference type="Gene3D" id="3.30.40.10">
    <property type="entry name" value="Zinc/RING finger domain, C3HC4 (zinc finger)"/>
    <property type="match status" value="1"/>
</dbReference>
<dbReference type="GO" id="GO:0003697">
    <property type="term" value="F:single-stranded DNA binding"/>
    <property type="evidence" value="ECO:0007669"/>
    <property type="project" value="InterPro"/>
</dbReference>
<accession>K5W5I4</accession>
<proteinExistence type="predicted"/>
<dbReference type="PROSITE" id="PS50089">
    <property type="entry name" value="ZF_RING_2"/>
    <property type="match status" value="1"/>
</dbReference>
<dbReference type="InterPro" id="IPR013083">
    <property type="entry name" value="Znf_RING/FYVE/PHD"/>
</dbReference>
<keyword evidence="3" id="KW-0862">Zinc</keyword>
<evidence type="ECO:0000256" key="4">
    <source>
        <dbReference type="PROSITE-ProRule" id="PRU00175"/>
    </source>
</evidence>
<evidence type="ECO:0000313" key="9">
    <source>
        <dbReference type="Proteomes" id="UP000008370"/>
    </source>
</evidence>
<dbReference type="GO" id="GO:0061630">
    <property type="term" value="F:ubiquitin protein ligase activity"/>
    <property type="evidence" value="ECO:0007669"/>
    <property type="project" value="InterPro"/>
</dbReference>
<feature type="coiled-coil region" evidence="5">
    <location>
        <begin position="60"/>
        <end position="87"/>
    </location>
</feature>
<reference evidence="8 9" key="1">
    <citation type="journal article" date="2012" name="BMC Genomics">
        <title>Comparative genomics of the white-rot fungi, Phanerochaete carnosa and P. chrysosporium, to elucidate the genetic basis of the distinct wood types they colonize.</title>
        <authorList>
            <person name="Suzuki H."/>
            <person name="MacDonald J."/>
            <person name="Syed K."/>
            <person name="Salamov A."/>
            <person name="Hori C."/>
            <person name="Aerts A."/>
            <person name="Henrissat B."/>
            <person name="Wiebenga A."/>
            <person name="vanKuyk P.A."/>
            <person name="Barry K."/>
            <person name="Lindquist E."/>
            <person name="LaButti K."/>
            <person name="Lapidus A."/>
            <person name="Lucas S."/>
            <person name="Coutinho P."/>
            <person name="Gong Y."/>
            <person name="Samejima M."/>
            <person name="Mahadevan R."/>
            <person name="Abou-Zaid M."/>
            <person name="de Vries R.P."/>
            <person name="Igarashi K."/>
            <person name="Yadav J.S."/>
            <person name="Grigoriev I.V."/>
            <person name="Master E.R."/>
        </authorList>
    </citation>
    <scope>NUCLEOTIDE SEQUENCE [LARGE SCALE GENOMIC DNA]</scope>
    <source>
        <strain evidence="8 9">HHB-10118-sp</strain>
    </source>
</reference>
<dbReference type="AlphaFoldDB" id="K5W5I4"/>
<dbReference type="SUPFAM" id="SSF57850">
    <property type="entry name" value="RING/U-box"/>
    <property type="match status" value="1"/>
</dbReference>
<dbReference type="InterPro" id="IPR017907">
    <property type="entry name" value="Znf_RING_CS"/>
</dbReference>
<dbReference type="PANTHER" id="PTHR14134:SF3">
    <property type="entry name" value="RING-CH-TYPE DOMAIN-CONTAINING PROTEIN"/>
    <property type="match status" value="1"/>
</dbReference>
<dbReference type="KEGG" id="pco:PHACADRAFT_257913"/>
<dbReference type="GeneID" id="18916978"/>
<dbReference type="Proteomes" id="UP000008370">
    <property type="component" value="Unassembled WGS sequence"/>
</dbReference>
<protein>
    <recommendedName>
        <fullName evidence="7">RING-type domain-containing protein</fullName>
    </recommendedName>
</protein>
<dbReference type="SMART" id="SM00184">
    <property type="entry name" value="RING"/>
    <property type="match status" value="1"/>
</dbReference>
<feature type="region of interest" description="Disordered" evidence="6">
    <location>
        <begin position="1"/>
        <end position="49"/>
    </location>
</feature>
<evidence type="ECO:0000256" key="1">
    <source>
        <dbReference type="ARBA" id="ARBA00022723"/>
    </source>
</evidence>
<sequence length="293" mass="33018">MARVSPCNPSLRHRGSTPPTPKPVAKKASSRDSRLRGKAKLRPPPAVPVKDVVEISSEDDISQQQSMEELKRQLEDAKVELEQLKRARTLPALVHVASAPASADLIHKLNRLEAECAQTKAWNKRLLNTLESHLSCDMCYEKMWQPYSLACGHTFCRPCLQDWFSTELAKHMGTHPDYSPVPQIPRQYREFLRRHDLQPYQRTQLMRQIQRLYDSVAHPDYTCPTCRKPVTSKPIEAFTVKNIVAVVAEAEAEESRLQGKSVASPRRGGVSKLREESPFSGFFPAAADLLAGQ</sequence>
<dbReference type="GO" id="GO:0006301">
    <property type="term" value="P:DNA damage tolerance"/>
    <property type="evidence" value="ECO:0007669"/>
    <property type="project" value="InterPro"/>
</dbReference>
<dbReference type="PANTHER" id="PTHR14134">
    <property type="entry name" value="E3 UBIQUITIN-PROTEIN LIGASE RAD18"/>
    <property type="match status" value="1"/>
</dbReference>
<dbReference type="EMBL" id="JH930473">
    <property type="protein sequence ID" value="EKM54219.1"/>
    <property type="molecule type" value="Genomic_DNA"/>
</dbReference>
<dbReference type="InterPro" id="IPR001841">
    <property type="entry name" value="Znf_RING"/>
</dbReference>
<dbReference type="Pfam" id="PF00097">
    <property type="entry name" value="zf-C3HC4"/>
    <property type="match status" value="1"/>
</dbReference>
<dbReference type="OrthoDB" id="3219336at2759"/>
<dbReference type="InterPro" id="IPR039577">
    <property type="entry name" value="Rad18"/>
</dbReference>
<evidence type="ECO:0000313" key="8">
    <source>
        <dbReference type="EMBL" id="EKM54219.1"/>
    </source>
</evidence>
<organism evidence="8 9">
    <name type="scientific">Phanerochaete carnosa (strain HHB-10118-sp)</name>
    <name type="common">White-rot fungus</name>
    <name type="synonym">Peniophora carnosa</name>
    <dbReference type="NCBI Taxonomy" id="650164"/>
    <lineage>
        <taxon>Eukaryota</taxon>
        <taxon>Fungi</taxon>
        <taxon>Dikarya</taxon>
        <taxon>Basidiomycota</taxon>
        <taxon>Agaricomycotina</taxon>
        <taxon>Agaricomycetes</taxon>
        <taxon>Polyporales</taxon>
        <taxon>Phanerochaetaceae</taxon>
        <taxon>Phanerochaete</taxon>
    </lineage>
</organism>
<keyword evidence="2 4" id="KW-0863">Zinc-finger</keyword>
<dbReference type="RefSeq" id="XP_007396918.1">
    <property type="nucleotide sequence ID" value="XM_007396856.1"/>
</dbReference>
<evidence type="ECO:0000256" key="6">
    <source>
        <dbReference type="SAM" id="MobiDB-lite"/>
    </source>
</evidence>
<evidence type="ECO:0000259" key="7">
    <source>
        <dbReference type="PROSITE" id="PS50089"/>
    </source>
</evidence>
<dbReference type="PROSITE" id="PS00518">
    <property type="entry name" value="ZF_RING_1"/>
    <property type="match status" value="1"/>
</dbReference>
<dbReference type="GO" id="GO:0006513">
    <property type="term" value="P:protein monoubiquitination"/>
    <property type="evidence" value="ECO:0007669"/>
    <property type="project" value="InterPro"/>
</dbReference>
<feature type="domain" description="RING-type" evidence="7">
    <location>
        <begin position="136"/>
        <end position="227"/>
    </location>
</feature>
<gene>
    <name evidence="8" type="ORF">PHACADRAFT_257913</name>
</gene>
<evidence type="ECO:0000256" key="2">
    <source>
        <dbReference type="ARBA" id="ARBA00022771"/>
    </source>
</evidence>
<dbReference type="GO" id="GO:0008270">
    <property type="term" value="F:zinc ion binding"/>
    <property type="evidence" value="ECO:0007669"/>
    <property type="project" value="UniProtKB-KW"/>
</dbReference>
<keyword evidence="5" id="KW-0175">Coiled coil</keyword>
<evidence type="ECO:0000256" key="3">
    <source>
        <dbReference type="ARBA" id="ARBA00022833"/>
    </source>
</evidence>
<dbReference type="HOGENOM" id="CLU_057727_0_0_1"/>
<feature type="region of interest" description="Disordered" evidence="6">
    <location>
        <begin position="255"/>
        <end position="274"/>
    </location>
</feature>
<name>K5W5I4_PHACS</name>
<dbReference type="InParanoid" id="K5W5I4"/>